<reference evidence="5" key="1">
    <citation type="submission" date="2024-04" db="EMBL/GenBank/DDBJ databases">
        <authorList>
            <person name="Shaw F."/>
            <person name="Minotto A."/>
        </authorList>
    </citation>
    <scope>NUCLEOTIDE SEQUENCE [LARGE SCALE GENOMIC DNA]</scope>
</reference>
<evidence type="ECO:0000256" key="1">
    <source>
        <dbReference type="PROSITE-ProRule" id="PRU00042"/>
    </source>
</evidence>
<dbReference type="Proteomes" id="UP001497453">
    <property type="component" value="Chromosome 5"/>
</dbReference>
<dbReference type="EMBL" id="OZ037948">
    <property type="protein sequence ID" value="CAL1708544.1"/>
    <property type="molecule type" value="Genomic_DNA"/>
</dbReference>
<dbReference type="InterPro" id="IPR013087">
    <property type="entry name" value="Znf_C2H2_type"/>
</dbReference>
<keyword evidence="1" id="KW-0479">Metal-binding</keyword>
<name>A0ABP1DMW8_9APHY</name>
<evidence type="ECO:0000313" key="4">
    <source>
        <dbReference type="EMBL" id="CAL1708544.1"/>
    </source>
</evidence>
<feature type="domain" description="C2H2-type" evidence="3">
    <location>
        <begin position="115"/>
        <end position="145"/>
    </location>
</feature>
<proteinExistence type="predicted"/>
<keyword evidence="1" id="KW-0862">Zinc</keyword>
<feature type="region of interest" description="Disordered" evidence="2">
    <location>
        <begin position="216"/>
        <end position="366"/>
    </location>
</feature>
<keyword evidence="1" id="KW-0863">Zinc-finger</keyword>
<gene>
    <name evidence="4" type="ORF">GFSPODELE1_LOCUS6897</name>
</gene>
<dbReference type="PROSITE" id="PS50157">
    <property type="entry name" value="ZINC_FINGER_C2H2_2"/>
    <property type="match status" value="1"/>
</dbReference>
<protein>
    <recommendedName>
        <fullName evidence="3">C2H2-type domain-containing protein</fullName>
    </recommendedName>
</protein>
<organism evidence="4 5">
    <name type="scientific">Somion occarium</name>
    <dbReference type="NCBI Taxonomy" id="3059160"/>
    <lineage>
        <taxon>Eukaryota</taxon>
        <taxon>Fungi</taxon>
        <taxon>Dikarya</taxon>
        <taxon>Basidiomycota</taxon>
        <taxon>Agaricomycotina</taxon>
        <taxon>Agaricomycetes</taxon>
        <taxon>Polyporales</taxon>
        <taxon>Cerrenaceae</taxon>
        <taxon>Somion</taxon>
    </lineage>
</organism>
<dbReference type="Gene3D" id="3.30.160.60">
    <property type="entry name" value="Classic Zinc Finger"/>
    <property type="match status" value="1"/>
</dbReference>
<evidence type="ECO:0000259" key="3">
    <source>
        <dbReference type="PROSITE" id="PS50157"/>
    </source>
</evidence>
<dbReference type="SUPFAM" id="SSF57667">
    <property type="entry name" value="beta-beta-alpha zinc fingers"/>
    <property type="match status" value="1"/>
</dbReference>
<sequence length="366" mass="40719">MDKQAISGGSDHDGTIPLFLLWRPFTACRPSYLTAPSLTFFLSTTATTSCLVVTMMADTIPRRKTRRDEATRRTKTRHESGTCPDCDIFIPVGFKDHIYNTHYKGKPLSSNDTIHRCSFWPDCEKWFFQRSNLATHEKTHTRTKDLRCPHLISSRSSSRSLVLCDSKFGDPGSLTRHRKRRHGYVPKSRTATDPWIKNLRDLGDTFSLEDADIVGGLQSDASPTEDEDTEVEDDACSVASYSTEETTETRSAVALVTRSRSHSRSLSPESEEDCYYEVETHGTCAVAGGSSSPQQDLKDKDSDISRNSGSTSSSQLDGQSSPASSSTSRYPASYGRYFVLKDPTSSSLPPPFENRTPTARNRRPSL</sequence>
<feature type="compositionally biased region" description="Acidic residues" evidence="2">
    <location>
        <begin position="223"/>
        <end position="235"/>
    </location>
</feature>
<evidence type="ECO:0000313" key="5">
    <source>
        <dbReference type="Proteomes" id="UP001497453"/>
    </source>
</evidence>
<keyword evidence="5" id="KW-1185">Reference proteome</keyword>
<dbReference type="InterPro" id="IPR036236">
    <property type="entry name" value="Znf_C2H2_sf"/>
</dbReference>
<evidence type="ECO:0000256" key="2">
    <source>
        <dbReference type="SAM" id="MobiDB-lite"/>
    </source>
</evidence>
<accession>A0ABP1DMW8</accession>
<feature type="compositionally biased region" description="Low complexity" evidence="2">
    <location>
        <begin position="308"/>
        <end position="334"/>
    </location>
</feature>